<dbReference type="CDD" id="cd00093">
    <property type="entry name" value="HTH_XRE"/>
    <property type="match status" value="1"/>
</dbReference>
<dbReference type="InterPro" id="IPR001387">
    <property type="entry name" value="Cro/C1-type_HTH"/>
</dbReference>
<dbReference type="GO" id="GO:0003677">
    <property type="term" value="F:DNA binding"/>
    <property type="evidence" value="ECO:0007669"/>
    <property type="project" value="InterPro"/>
</dbReference>
<protein>
    <submittedName>
        <fullName evidence="1">Transcriptional regulator</fullName>
    </submittedName>
</protein>
<proteinExistence type="predicted"/>
<comment type="caution">
    <text evidence="1">The sequence shown here is derived from an EMBL/GenBank/DDBJ whole genome shotgun (WGS) entry which is preliminary data.</text>
</comment>
<evidence type="ECO:0000313" key="1">
    <source>
        <dbReference type="EMBL" id="GEO42177.1"/>
    </source>
</evidence>
<dbReference type="Proteomes" id="UP000321523">
    <property type="component" value="Unassembled WGS sequence"/>
</dbReference>
<evidence type="ECO:0000313" key="2">
    <source>
        <dbReference type="Proteomes" id="UP000321523"/>
    </source>
</evidence>
<dbReference type="OrthoDB" id="6994865at2"/>
<reference evidence="1 2" key="1">
    <citation type="submission" date="2019-07" db="EMBL/GenBank/DDBJ databases">
        <title>Whole genome shotgun sequence of Skermanella aerolata NBRC 106429.</title>
        <authorList>
            <person name="Hosoyama A."/>
            <person name="Uohara A."/>
            <person name="Ohji S."/>
            <person name="Ichikawa N."/>
        </authorList>
    </citation>
    <scope>NUCLEOTIDE SEQUENCE [LARGE SCALE GENOMIC DNA]</scope>
    <source>
        <strain evidence="1 2">NBRC 106429</strain>
    </source>
</reference>
<keyword evidence="2" id="KW-1185">Reference proteome</keyword>
<dbReference type="EMBL" id="BJYZ01000036">
    <property type="protein sequence ID" value="GEO42177.1"/>
    <property type="molecule type" value="Genomic_DNA"/>
</dbReference>
<organism evidence="1 2">
    <name type="scientific">Skermanella aerolata</name>
    <dbReference type="NCBI Taxonomy" id="393310"/>
    <lineage>
        <taxon>Bacteria</taxon>
        <taxon>Pseudomonadati</taxon>
        <taxon>Pseudomonadota</taxon>
        <taxon>Alphaproteobacteria</taxon>
        <taxon>Rhodospirillales</taxon>
        <taxon>Azospirillaceae</taxon>
        <taxon>Skermanella</taxon>
    </lineage>
</organism>
<sequence length="334" mass="37287">MRQNPRRVVQPLDWPALVAETIRRRKEEGMTQVQHAALAGVGRTTVVAFDQGDTSISLSRALAILGVVGLVAENRTSPQDAFVAACRQRWAELVAALAEDAPARQPHGNYSFDYEVTGQIARLSPKRLVEILEKSVVRYSGCPPFWVPTKPELAPVPVEDGVECWLGNPRADRVFDDAAHSDYWRASTEGQFYLQRGYQEDGADVLQPGTFFDVTLPIWRAGEGLSHAARVARSMATKDDVKIRLRARYTGIEGRDLATWAKPADRSLIVSVHRSRLPEAHLAVEAAVGRIEDDLAGVVHDLLRPLYERFGGYVLERDLVERELREMKSRGEVR</sequence>
<dbReference type="Gene3D" id="1.10.260.40">
    <property type="entry name" value="lambda repressor-like DNA-binding domains"/>
    <property type="match status" value="1"/>
</dbReference>
<dbReference type="RefSeq" id="WP_044437097.1">
    <property type="nucleotide sequence ID" value="NZ_BJYZ01000036.1"/>
</dbReference>
<gene>
    <name evidence="1" type="ORF">SAE02_63250</name>
</gene>
<accession>A0A512E0C1</accession>
<dbReference type="InterPro" id="IPR010982">
    <property type="entry name" value="Lambda_DNA-bd_dom_sf"/>
</dbReference>
<name>A0A512E0C1_9PROT</name>
<dbReference type="SUPFAM" id="SSF47413">
    <property type="entry name" value="lambda repressor-like DNA-binding domains"/>
    <property type="match status" value="1"/>
</dbReference>
<dbReference type="AlphaFoldDB" id="A0A512E0C1"/>